<dbReference type="PANTHER" id="PTHR34706">
    <property type="entry name" value="SLR1338 PROTEIN"/>
    <property type="match status" value="1"/>
</dbReference>
<evidence type="ECO:0000313" key="1">
    <source>
        <dbReference type="EMBL" id="THH28419.1"/>
    </source>
</evidence>
<evidence type="ECO:0000313" key="2">
    <source>
        <dbReference type="Proteomes" id="UP000308730"/>
    </source>
</evidence>
<dbReference type="OrthoDB" id="2142040at2759"/>
<dbReference type="Proteomes" id="UP000308730">
    <property type="component" value="Unassembled WGS sequence"/>
</dbReference>
<evidence type="ECO:0008006" key="3">
    <source>
        <dbReference type="Google" id="ProtNLM"/>
    </source>
</evidence>
<dbReference type="SUPFAM" id="SSF53300">
    <property type="entry name" value="vWA-like"/>
    <property type="match status" value="1"/>
</dbReference>
<organism evidence="1 2">
    <name type="scientific">Antrodiella citrinella</name>
    <dbReference type="NCBI Taxonomy" id="2447956"/>
    <lineage>
        <taxon>Eukaryota</taxon>
        <taxon>Fungi</taxon>
        <taxon>Dikarya</taxon>
        <taxon>Basidiomycota</taxon>
        <taxon>Agaricomycotina</taxon>
        <taxon>Agaricomycetes</taxon>
        <taxon>Polyporales</taxon>
        <taxon>Steccherinaceae</taxon>
        <taxon>Antrodiella</taxon>
    </lineage>
</organism>
<gene>
    <name evidence="1" type="ORF">EUX98_g5769</name>
</gene>
<reference evidence="1 2" key="1">
    <citation type="submission" date="2019-02" db="EMBL/GenBank/DDBJ databases">
        <title>Genome sequencing of the rare red list fungi Antrodiella citrinella (Flaviporus citrinellus).</title>
        <authorList>
            <person name="Buettner E."/>
            <person name="Kellner H."/>
        </authorList>
    </citation>
    <scope>NUCLEOTIDE SEQUENCE [LARGE SCALE GENOMIC DNA]</scope>
    <source>
        <strain evidence="1 2">DSM 108506</strain>
    </source>
</reference>
<name>A0A4S4MQZ2_9APHY</name>
<dbReference type="AlphaFoldDB" id="A0A4S4MQZ2"/>
<sequence>MSLNTQNTSQIRRLFESLRPKGLSLMGYRLESLLLYYLGVLEKAKAASDNGDPEPMRSIKPVNYIVITDGFPTDAPEDVIVAAARRLTAGGFSLMQVGIQIVQLGDNPDATEFLRRLDDDLPTEYGCRDIVDTTPYNGQELNEKRLLKILIGAVNGRIDRIQNSELESDSQSLS</sequence>
<comment type="caution">
    <text evidence="1">The sequence shown here is derived from an EMBL/GenBank/DDBJ whole genome shotgun (WGS) entry which is preliminary data.</text>
</comment>
<keyword evidence="2" id="KW-1185">Reference proteome</keyword>
<dbReference type="InterPro" id="IPR036465">
    <property type="entry name" value="vWFA_dom_sf"/>
</dbReference>
<dbReference type="PANTHER" id="PTHR34706:SF1">
    <property type="entry name" value="VWFA DOMAIN-CONTAINING PROTEIN"/>
    <property type="match status" value="1"/>
</dbReference>
<accession>A0A4S4MQZ2</accession>
<protein>
    <recommendedName>
        <fullName evidence="3">VWFA domain-containing protein</fullName>
    </recommendedName>
</protein>
<proteinExistence type="predicted"/>
<dbReference type="EMBL" id="SGPM01000180">
    <property type="protein sequence ID" value="THH28419.1"/>
    <property type="molecule type" value="Genomic_DNA"/>
</dbReference>